<name>A0ACB9GNZ8_9ASTR</name>
<dbReference type="Proteomes" id="UP001056120">
    <property type="component" value="Linkage Group LG14"/>
</dbReference>
<gene>
    <name evidence="1" type="ORF">L1987_43841</name>
</gene>
<comment type="caution">
    <text evidence="1">The sequence shown here is derived from an EMBL/GenBank/DDBJ whole genome shotgun (WGS) entry which is preliminary data.</text>
</comment>
<dbReference type="EMBL" id="CM042031">
    <property type="protein sequence ID" value="KAI3784736.1"/>
    <property type="molecule type" value="Genomic_DNA"/>
</dbReference>
<keyword evidence="2" id="KW-1185">Reference proteome</keyword>
<evidence type="ECO:0000313" key="2">
    <source>
        <dbReference type="Proteomes" id="UP001056120"/>
    </source>
</evidence>
<accession>A0ACB9GNZ8</accession>
<sequence>MISLLSKRNSNRISLMLYRDEKKFQLHYTLGVPFDVQVLRAFKENMKVQLGDFSTSSEAMAMSLDFGDGIAGGEDEEKKPCLPMISCLESVIADCRKQE</sequence>
<reference evidence="2" key="1">
    <citation type="journal article" date="2022" name="Mol. Ecol. Resour.">
        <title>The genomes of chicory, endive, great burdock and yacon provide insights into Asteraceae palaeo-polyploidization history and plant inulin production.</title>
        <authorList>
            <person name="Fan W."/>
            <person name="Wang S."/>
            <person name="Wang H."/>
            <person name="Wang A."/>
            <person name="Jiang F."/>
            <person name="Liu H."/>
            <person name="Zhao H."/>
            <person name="Xu D."/>
            <person name="Zhang Y."/>
        </authorList>
    </citation>
    <scope>NUCLEOTIDE SEQUENCE [LARGE SCALE GENOMIC DNA]</scope>
    <source>
        <strain evidence="2">cv. Yunnan</strain>
    </source>
</reference>
<evidence type="ECO:0000313" key="1">
    <source>
        <dbReference type="EMBL" id="KAI3784736.1"/>
    </source>
</evidence>
<reference evidence="1 2" key="2">
    <citation type="journal article" date="2022" name="Mol. Ecol. Resour.">
        <title>The genomes of chicory, endive, great burdock and yacon provide insights into Asteraceae paleo-polyploidization history and plant inulin production.</title>
        <authorList>
            <person name="Fan W."/>
            <person name="Wang S."/>
            <person name="Wang H."/>
            <person name="Wang A."/>
            <person name="Jiang F."/>
            <person name="Liu H."/>
            <person name="Zhao H."/>
            <person name="Xu D."/>
            <person name="Zhang Y."/>
        </authorList>
    </citation>
    <scope>NUCLEOTIDE SEQUENCE [LARGE SCALE GENOMIC DNA]</scope>
    <source>
        <strain evidence="2">cv. Yunnan</strain>
        <tissue evidence="1">Leaves</tissue>
    </source>
</reference>
<proteinExistence type="predicted"/>
<organism evidence="1 2">
    <name type="scientific">Smallanthus sonchifolius</name>
    <dbReference type="NCBI Taxonomy" id="185202"/>
    <lineage>
        <taxon>Eukaryota</taxon>
        <taxon>Viridiplantae</taxon>
        <taxon>Streptophyta</taxon>
        <taxon>Embryophyta</taxon>
        <taxon>Tracheophyta</taxon>
        <taxon>Spermatophyta</taxon>
        <taxon>Magnoliopsida</taxon>
        <taxon>eudicotyledons</taxon>
        <taxon>Gunneridae</taxon>
        <taxon>Pentapetalae</taxon>
        <taxon>asterids</taxon>
        <taxon>campanulids</taxon>
        <taxon>Asterales</taxon>
        <taxon>Asteraceae</taxon>
        <taxon>Asteroideae</taxon>
        <taxon>Heliantheae alliance</taxon>
        <taxon>Millerieae</taxon>
        <taxon>Smallanthus</taxon>
    </lineage>
</organism>
<protein>
    <submittedName>
        <fullName evidence="1">Uncharacterized protein</fullName>
    </submittedName>
</protein>